<dbReference type="InterPro" id="IPR006530">
    <property type="entry name" value="YD"/>
</dbReference>
<dbReference type="PANTHER" id="PTHR32305">
    <property type="match status" value="1"/>
</dbReference>
<dbReference type="SUPFAM" id="SSF51294">
    <property type="entry name" value="Hedgehog/intein (Hint) domain"/>
    <property type="match status" value="1"/>
</dbReference>
<dbReference type="NCBIfam" id="TIGR03696">
    <property type="entry name" value="Rhs_assc_core"/>
    <property type="match status" value="1"/>
</dbReference>
<name>A0A3Q9C628_9ACTN</name>
<reference evidence="4 5" key="1">
    <citation type="submission" date="2018-12" db="EMBL/GenBank/DDBJ databases">
        <authorList>
            <person name="Li K."/>
        </authorList>
    </citation>
    <scope>NUCLEOTIDE SEQUENCE [LARGE SCALE GENOMIC DNA]</scope>
    <source>
        <strain evidence="5">CR22</strain>
    </source>
</reference>
<dbReference type="Pfam" id="PF05593">
    <property type="entry name" value="RHS_repeat"/>
    <property type="match status" value="1"/>
</dbReference>
<dbReference type="Pfam" id="PF25023">
    <property type="entry name" value="TEN_YD-shell"/>
    <property type="match status" value="1"/>
</dbReference>
<proteinExistence type="predicted"/>
<dbReference type="Gene3D" id="2.170.16.10">
    <property type="entry name" value="Hedgehog/Intein (Hint) domain"/>
    <property type="match status" value="1"/>
</dbReference>
<dbReference type="AlphaFoldDB" id="A0A3Q9C628"/>
<feature type="compositionally biased region" description="Polar residues" evidence="2">
    <location>
        <begin position="36"/>
        <end position="45"/>
    </location>
</feature>
<evidence type="ECO:0000313" key="5">
    <source>
        <dbReference type="Proteomes" id="UP000280197"/>
    </source>
</evidence>
<dbReference type="NCBIfam" id="TIGR01443">
    <property type="entry name" value="intein_Cterm"/>
    <property type="match status" value="1"/>
</dbReference>
<dbReference type="InterPro" id="IPR056823">
    <property type="entry name" value="TEN-like_YD-shell"/>
</dbReference>
<dbReference type="InterPro" id="IPR030934">
    <property type="entry name" value="Intein_C"/>
</dbReference>
<gene>
    <name evidence="4" type="ORF">EJC51_46080</name>
</gene>
<organism evidence="4 5">
    <name type="scientific">Streptomyces aquilus</name>
    <dbReference type="NCBI Taxonomy" id="2548456"/>
    <lineage>
        <taxon>Bacteria</taxon>
        <taxon>Bacillati</taxon>
        <taxon>Actinomycetota</taxon>
        <taxon>Actinomycetes</taxon>
        <taxon>Kitasatosporales</taxon>
        <taxon>Streptomycetaceae</taxon>
        <taxon>Streptomyces</taxon>
    </lineage>
</organism>
<feature type="region of interest" description="Disordered" evidence="2">
    <location>
        <begin position="34"/>
        <end position="62"/>
    </location>
</feature>
<dbReference type="Pfam" id="PF07591">
    <property type="entry name" value="PT-HINT"/>
    <property type="match status" value="1"/>
</dbReference>
<dbReference type="Gene3D" id="2.180.10.10">
    <property type="entry name" value="RHS repeat-associated core"/>
    <property type="match status" value="1"/>
</dbReference>
<dbReference type="KEGG" id="saqu:EJC51_46080"/>
<dbReference type="InterPro" id="IPR036844">
    <property type="entry name" value="Hint_dom_sf"/>
</dbReference>
<accession>A0A3Q9C628</accession>
<feature type="compositionally biased region" description="Low complexity" evidence="2">
    <location>
        <begin position="46"/>
        <end position="62"/>
    </location>
</feature>
<feature type="region of interest" description="Disordered" evidence="2">
    <location>
        <begin position="666"/>
        <end position="692"/>
    </location>
</feature>
<evidence type="ECO:0000313" key="4">
    <source>
        <dbReference type="EMBL" id="AZP22774.1"/>
    </source>
</evidence>
<feature type="region of interest" description="Disordered" evidence="2">
    <location>
        <begin position="251"/>
        <end position="275"/>
    </location>
</feature>
<dbReference type="InterPro" id="IPR050708">
    <property type="entry name" value="T6SS_VgrG/RHS"/>
</dbReference>
<keyword evidence="1" id="KW-0677">Repeat</keyword>
<dbReference type="PANTHER" id="PTHR32305:SF17">
    <property type="entry name" value="TRNA NUCLEASE WAPA"/>
    <property type="match status" value="1"/>
</dbReference>
<evidence type="ECO:0000256" key="1">
    <source>
        <dbReference type="ARBA" id="ARBA00022737"/>
    </source>
</evidence>
<evidence type="ECO:0000256" key="2">
    <source>
        <dbReference type="SAM" id="MobiDB-lite"/>
    </source>
</evidence>
<dbReference type="NCBIfam" id="TIGR01643">
    <property type="entry name" value="YD_repeat_2x"/>
    <property type="match status" value="3"/>
</dbReference>
<dbReference type="InterPro" id="IPR022385">
    <property type="entry name" value="Rhs_assc_core"/>
</dbReference>
<dbReference type="Proteomes" id="UP000280197">
    <property type="component" value="Chromosome"/>
</dbReference>
<sequence>MTADRAVLSLPGRDDRPDQLPCLIRQITRVRLPLSHVSSTPQKPSTATPQTGQPDTTTRRTPTYTDLTLDWAGRTTVSQILVGNGSTTTSTMHGRVVTDYFGDYSTVTPAVADPTDTYTNVFGQTSKVVEHNGTSTFTTQYGYDAKGNLETITDPRGNITTYGYDWVGQRTVTADPDAGKSTTEYDANGRISRVSSDFYKATNATVWPRTVLTYGYDNLGRKISVTSGSDTLASWKWDELYVTGGKGQITSATSRDTEGRTYTTRTGGFDDRGRPLSTTITIPTEVIGLAGDYTTSYGYDAADHLTSVTYPKAGGLDAETVTAGYDDYGRPRTLISPLQTYVRATDYDAYGRLTSRSYGPDLTSNTAAKAQRTYGYYDDNGTRRLQSISTTTASGPAVTPTTLERQQDTYTYDFDGKLTQLREQATGQTAQSQCFLYDRQGRLTGAHTRSTGTACALGVSDFTGTDPYETDYTYDRLGNLQSVTDTTQAGTATTRDYLYPGYDDAGTWTTANAAQPHGVRKINTITAGTTTATEDLTYDNAGQMDTRVAPGKSTDYDWTKLGQLATVKTTTSDGSKLTRYAYDADGNLVVRTTPQETVASIGGMELRTTDNKTVTATRYYTSGGATVAMRTTEGTTAAGSKLTYLMADDQASTQLAVDATTGATTHRRYTPFGDERGGTLPTGTDNGFLGKTEDTSTGLSLLGARAYDPNLGRFLSTDPLSSPYMPQRLSAYSYSENDPINRMDPTGLESCYPNFCSGDNGTYDEYDPKDDPGSSVNNIVTDISGGEAPPLDEDLVEDYDGRPTESQMRRLGTYMEGVSLELNYELYFREYCNVNPSIDLTCKNLREYYGGWEHVKSIESVDTCPICGNVGFQFIMDYVLGRLGGPCSRNSFLPEANVLMADGTAKEIQDVQVGDKILATNPENGETEARTVLATIITEDDKDFTEVAVRTSDGVAEVIATNHHPFWSPSEHAWVDAVDLEKGMTLRTETGAVVTVGATHSLHRKQETRNLTVDGLHTYYVRAGDTSVLVHNAGGPSGCGLWTSARNRTGVQNAYSHWNKHKGDFPNIRNSREYVDQAYDFMTSPNSAIQEKVRSNGDFVRFNANTNEFGVMTSAGVMRTYYKPDPAVHGYPTNQDYFNAQ</sequence>
<evidence type="ECO:0000259" key="3">
    <source>
        <dbReference type="Pfam" id="PF25023"/>
    </source>
</evidence>
<feature type="domain" description="Teneurin-like YD-shell" evidence="3">
    <location>
        <begin position="468"/>
        <end position="740"/>
    </location>
</feature>
<dbReference type="InterPro" id="IPR031325">
    <property type="entry name" value="RHS_repeat"/>
</dbReference>
<keyword evidence="5" id="KW-1185">Reference proteome</keyword>
<dbReference type="CDD" id="cd00081">
    <property type="entry name" value="Hint"/>
    <property type="match status" value="1"/>
</dbReference>
<protein>
    <recommendedName>
        <fullName evidence="3">Teneurin-like YD-shell domain-containing protein</fullName>
    </recommendedName>
</protein>
<dbReference type="EMBL" id="CP034463">
    <property type="protein sequence ID" value="AZP22774.1"/>
    <property type="molecule type" value="Genomic_DNA"/>
</dbReference>